<dbReference type="PANTHER" id="PTHR30435:SF1">
    <property type="entry name" value="FLAGELLAR HOOK PROTEIN FLGE"/>
    <property type="match status" value="1"/>
</dbReference>
<evidence type="ECO:0000313" key="9">
    <source>
        <dbReference type="Proteomes" id="UP001156905"/>
    </source>
</evidence>
<keyword evidence="8" id="KW-0966">Cell projection</keyword>
<sequence length="768" mass="75562">MGIFDAMNTSVGGLQAQSYALQNISGNIANSSTTGYKGIGTSFEDLIPDASVPSKQVAGGVTAHAQATITTQGTISASSVATNMAITGDGFFSVQKASGVVDNVPVFDGVTYYTRRGDFQVNANGNLVNGAGYYLMGVTVDPKTGNPTGSVPTVLQFQNNFVPAQATTSIQYAANLPTQPNTVASSTAASGTLLAAGGLNPSDYAANPLAIGTPPAPYTNATVSGAAATGNLRSAYTSTTGTGSVALQDSASAAAATTTSLDPSATPHLATSILNALANGTTGTTLTITGSLGAHTITFDPTVTTVTTASNNTTIGLASGSAAKVSDILNAIATAAGVPAANVTLTASGNIQIATGTSADVAVTSGAAATALGLSTVTRGGNVLSTPAITGSTVLSGAATAGGAEVISTGFQAGDVIYVDGTTAGQTLTFVTSGASGANQINITDNITTLLSKIDGLSGATGSSISSSGVITLNTGTAKDLTLSVGGSSTASAAFAALGFTSSISKNRDGGGTAGTGTVIGNDIATFTKESISGGAVTAYNAAGTPVNLQLRWAKTDSASLGTGHTDSWNLFYQTDPNATGTTVGWVNTGQTFTFASDGSLTSPSGSGITISNVSVSGQSLGSVAFNISSGGLTQYASTSGAVTINTITQNGYAAGQLRSVAVNNNGLVVGTFSNGQNLDLASVTLSHFNGTNYLKALDGGAYAVTDQSGPAIAGASGTISGSSLEGSNTDIADEFTKLIVTQQAYSANTKVITTANSMVQDLLNVLR</sequence>
<comment type="subcellular location">
    <subcellularLocation>
        <location evidence="1 4">Bacterial flagellum basal body</location>
    </subcellularLocation>
</comment>
<dbReference type="InterPro" id="IPR020013">
    <property type="entry name" value="Flagellar_FlgE/F/G"/>
</dbReference>
<keyword evidence="9" id="KW-1185">Reference proteome</keyword>
<evidence type="ECO:0000256" key="3">
    <source>
        <dbReference type="ARBA" id="ARBA00023143"/>
    </source>
</evidence>
<evidence type="ECO:0000256" key="1">
    <source>
        <dbReference type="ARBA" id="ARBA00004117"/>
    </source>
</evidence>
<dbReference type="InterPro" id="IPR001444">
    <property type="entry name" value="Flag_bb_rod_N"/>
</dbReference>
<keyword evidence="8" id="KW-0282">Flagellum</keyword>
<evidence type="ECO:0000313" key="8">
    <source>
        <dbReference type="EMBL" id="GLR91502.1"/>
    </source>
</evidence>
<dbReference type="InterPro" id="IPR010930">
    <property type="entry name" value="Flg_bb/hook_C_dom"/>
</dbReference>
<gene>
    <name evidence="8" type="ORF">GCM10007857_82200</name>
</gene>
<dbReference type="InterPro" id="IPR053967">
    <property type="entry name" value="LlgE_F_G-like_D1"/>
</dbReference>
<evidence type="ECO:0000259" key="7">
    <source>
        <dbReference type="Pfam" id="PF22692"/>
    </source>
</evidence>
<dbReference type="Proteomes" id="UP001156905">
    <property type="component" value="Unassembled WGS sequence"/>
</dbReference>
<reference evidence="9" key="1">
    <citation type="journal article" date="2019" name="Int. J. Syst. Evol. Microbiol.">
        <title>The Global Catalogue of Microorganisms (GCM) 10K type strain sequencing project: providing services to taxonomists for standard genome sequencing and annotation.</title>
        <authorList>
            <consortium name="The Broad Institute Genomics Platform"/>
            <consortium name="The Broad Institute Genome Sequencing Center for Infectious Disease"/>
            <person name="Wu L."/>
            <person name="Ma J."/>
        </authorList>
    </citation>
    <scope>NUCLEOTIDE SEQUENCE [LARGE SCALE GENOMIC DNA]</scope>
    <source>
        <strain evidence="9">NBRC 102520</strain>
    </source>
</reference>
<dbReference type="Pfam" id="PF00460">
    <property type="entry name" value="Flg_bb_rod"/>
    <property type="match status" value="1"/>
</dbReference>
<dbReference type="NCBIfam" id="TIGR03506">
    <property type="entry name" value="FlgEFG_subfam"/>
    <property type="match status" value="2"/>
</dbReference>
<comment type="similarity">
    <text evidence="2 4">Belongs to the flagella basal body rod proteins family.</text>
</comment>
<comment type="caution">
    <text evidence="8">The sequence shown here is derived from an EMBL/GenBank/DDBJ whole genome shotgun (WGS) entry which is preliminary data.</text>
</comment>
<dbReference type="Pfam" id="PF06429">
    <property type="entry name" value="Flg_bbr_C"/>
    <property type="match status" value="1"/>
</dbReference>
<dbReference type="InterPro" id="IPR037925">
    <property type="entry name" value="FlgE/F/G-like"/>
</dbReference>
<evidence type="ECO:0000256" key="2">
    <source>
        <dbReference type="ARBA" id="ARBA00009677"/>
    </source>
</evidence>
<dbReference type="EMBL" id="BSOW01000049">
    <property type="protein sequence ID" value="GLR91502.1"/>
    <property type="molecule type" value="Genomic_DNA"/>
</dbReference>
<feature type="domain" description="Flagellar basal body rod protein N-terminal" evidence="5">
    <location>
        <begin position="7"/>
        <end position="37"/>
    </location>
</feature>
<protein>
    <recommendedName>
        <fullName evidence="4">Flagellar hook protein FlgE</fullName>
    </recommendedName>
</protein>
<proteinExistence type="inferred from homology"/>
<organism evidence="8 9">
    <name type="scientific">Bradyrhizobium iriomotense</name>
    <dbReference type="NCBI Taxonomy" id="441950"/>
    <lineage>
        <taxon>Bacteria</taxon>
        <taxon>Pseudomonadati</taxon>
        <taxon>Pseudomonadota</taxon>
        <taxon>Alphaproteobacteria</taxon>
        <taxon>Hyphomicrobiales</taxon>
        <taxon>Nitrobacteraceae</taxon>
        <taxon>Bradyrhizobium</taxon>
    </lineage>
</organism>
<dbReference type="PANTHER" id="PTHR30435">
    <property type="entry name" value="FLAGELLAR PROTEIN"/>
    <property type="match status" value="1"/>
</dbReference>
<dbReference type="SUPFAM" id="SSF117143">
    <property type="entry name" value="Flagellar hook protein flgE"/>
    <property type="match status" value="2"/>
</dbReference>
<accession>A0ABQ6BH21</accession>
<keyword evidence="8" id="KW-0969">Cilium</keyword>
<feature type="domain" description="Flagellar hook protein FlgE/F/G-like D1" evidence="7">
    <location>
        <begin position="85"/>
        <end position="137"/>
    </location>
</feature>
<comment type="function">
    <text evidence="4">A flexible structure which links the flagellar filament to the drive apparatus in the basal body.</text>
</comment>
<evidence type="ECO:0000259" key="5">
    <source>
        <dbReference type="Pfam" id="PF00460"/>
    </source>
</evidence>
<keyword evidence="3 4" id="KW-0975">Bacterial flagellum</keyword>
<evidence type="ECO:0000256" key="4">
    <source>
        <dbReference type="RuleBase" id="RU362116"/>
    </source>
</evidence>
<feature type="domain" description="Flagellar basal-body/hook protein C-terminal" evidence="6">
    <location>
        <begin position="724"/>
        <end position="765"/>
    </location>
</feature>
<dbReference type="RefSeq" id="WP_284274904.1">
    <property type="nucleotide sequence ID" value="NZ_BSOW01000049.1"/>
</dbReference>
<name>A0ABQ6BH21_9BRAD</name>
<dbReference type="Pfam" id="PF22692">
    <property type="entry name" value="LlgE_F_G_D1"/>
    <property type="match status" value="1"/>
</dbReference>
<evidence type="ECO:0000259" key="6">
    <source>
        <dbReference type="Pfam" id="PF06429"/>
    </source>
</evidence>